<dbReference type="EMBL" id="DS268525">
    <property type="protein sequence ID" value="EFO85506.1"/>
    <property type="molecule type" value="Genomic_DNA"/>
</dbReference>
<dbReference type="GO" id="GO:0045893">
    <property type="term" value="P:positive regulation of DNA-templated transcription"/>
    <property type="evidence" value="ECO:0007669"/>
    <property type="project" value="InterPro"/>
</dbReference>
<evidence type="ECO:0000256" key="5">
    <source>
        <dbReference type="PROSITE-ProRule" id="PRU00201"/>
    </source>
</evidence>
<gene>
    <name evidence="7" type="ORF">CRE_23044</name>
</gene>
<dbReference type="OrthoDB" id="7442607at2759"/>
<dbReference type="GO" id="GO:0000785">
    <property type="term" value="C:chromatin"/>
    <property type="evidence" value="ECO:0007669"/>
    <property type="project" value="TreeGrafter"/>
</dbReference>
<keyword evidence="8" id="KW-1185">Reference proteome</keyword>
<dbReference type="Pfam" id="PF00907">
    <property type="entry name" value="T-box"/>
    <property type="match status" value="1"/>
</dbReference>
<dbReference type="PROSITE" id="PS50252">
    <property type="entry name" value="TBOX_3"/>
    <property type="match status" value="1"/>
</dbReference>
<dbReference type="Gene3D" id="2.60.40.820">
    <property type="entry name" value="Transcription factor, T-box"/>
    <property type="match status" value="1"/>
</dbReference>
<keyword evidence="1" id="KW-0805">Transcription regulation</keyword>
<keyword evidence="4 5" id="KW-0539">Nucleus</keyword>
<dbReference type="AlphaFoldDB" id="E3N4I0"/>
<dbReference type="InParanoid" id="E3N4I0"/>
<dbReference type="PANTHER" id="PTHR11267">
    <property type="entry name" value="T-BOX PROTEIN-RELATED"/>
    <property type="match status" value="1"/>
</dbReference>
<dbReference type="HOGENOM" id="CLU_1190805_0_0_1"/>
<dbReference type="GO" id="GO:0000981">
    <property type="term" value="F:DNA-binding transcription factor activity, RNA polymerase II-specific"/>
    <property type="evidence" value="ECO:0007669"/>
    <property type="project" value="TreeGrafter"/>
</dbReference>
<evidence type="ECO:0000256" key="4">
    <source>
        <dbReference type="ARBA" id="ARBA00023242"/>
    </source>
</evidence>
<comment type="caution">
    <text evidence="5">Lacks conserved residue(s) required for the propagation of feature annotation.</text>
</comment>
<organism evidence="8">
    <name type="scientific">Caenorhabditis remanei</name>
    <name type="common">Caenorhabditis vulgaris</name>
    <dbReference type="NCBI Taxonomy" id="31234"/>
    <lineage>
        <taxon>Eukaryota</taxon>
        <taxon>Metazoa</taxon>
        <taxon>Ecdysozoa</taxon>
        <taxon>Nematoda</taxon>
        <taxon>Chromadorea</taxon>
        <taxon>Rhabditida</taxon>
        <taxon>Rhabditina</taxon>
        <taxon>Rhabditomorpha</taxon>
        <taxon>Rhabditoidea</taxon>
        <taxon>Rhabditidae</taxon>
        <taxon>Peloderinae</taxon>
        <taxon>Caenorhabditis</taxon>
    </lineage>
</organism>
<evidence type="ECO:0000313" key="7">
    <source>
        <dbReference type="EMBL" id="EFO85506.1"/>
    </source>
</evidence>
<keyword evidence="2 5" id="KW-0238">DNA-binding</keyword>
<evidence type="ECO:0000256" key="1">
    <source>
        <dbReference type="ARBA" id="ARBA00023015"/>
    </source>
</evidence>
<evidence type="ECO:0000256" key="2">
    <source>
        <dbReference type="ARBA" id="ARBA00023125"/>
    </source>
</evidence>
<dbReference type="eggNOG" id="KOG3585">
    <property type="taxonomic scope" value="Eukaryota"/>
</dbReference>
<proteinExistence type="predicted"/>
<dbReference type="GO" id="GO:0000978">
    <property type="term" value="F:RNA polymerase II cis-regulatory region sequence-specific DNA binding"/>
    <property type="evidence" value="ECO:0007669"/>
    <property type="project" value="InterPro"/>
</dbReference>
<dbReference type="InterPro" id="IPR001699">
    <property type="entry name" value="TF_T-box"/>
</dbReference>
<dbReference type="Proteomes" id="UP000008281">
    <property type="component" value="Unassembled WGS sequence"/>
</dbReference>
<dbReference type="STRING" id="31234.E3N4I0"/>
<dbReference type="InterPro" id="IPR036960">
    <property type="entry name" value="T-box_sf"/>
</dbReference>
<dbReference type="InterPro" id="IPR046360">
    <property type="entry name" value="T-box_DNA-bd"/>
</dbReference>
<name>E3N4I0_CAERE</name>
<dbReference type="SUPFAM" id="SSF49417">
    <property type="entry name" value="p53-like transcription factors"/>
    <property type="match status" value="1"/>
</dbReference>
<evidence type="ECO:0000256" key="3">
    <source>
        <dbReference type="ARBA" id="ARBA00023163"/>
    </source>
</evidence>
<comment type="subcellular location">
    <subcellularLocation>
        <location evidence="5">Nucleus</location>
    </subcellularLocation>
</comment>
<keyword evidence="3" id="KW-0804">Transcription</keyword>
<protein>
    <recommendedName>
        <fullName evidence="6">T-box domain-containing protein</fullName>
    </recommendedName>
</protein>
<reference evidence="7" key="1">
    <citation type="submission" date="2007-07" db="EMBL/GenBank/DDBJ databases">
        <title>PCAP assembly of the Caenorhabditis remanei genome.</title>
        <authorList>
            <consortium name="The Caenorhabditis remanei Sequencing Consortium"/>
            <person name="Wilson R.K."/>
        </authorList>
    </citation>
    <scope>NUCLEOTIDE SEQUENCE [LARGE SCALE GENOMIC DNA]</scope>
    <source>
        <strain evidence="7">PB4641</strain>
    </source>
</reference>
<dbReference type="GO" id="GO:0005634">
    <property type="term" value="C:nucleus"/>
    <property type="evidence" value="ECO:0007669"/>
    <property type="project" value="UniProtKB-SubCell"/>
</dbReference>
<dbReference type="PANTHER" id="PTHR11267:SF59">
    <property type="entry name" value="T-BOX PROTEIN 11-RELATED"/>
    <property type="match status" value="1"/>
</dbReference>
<dbReference type="GO" id="GO:0001708">
    <property type="term" value="P:cell fate specification"/>
    <property type="evidence" value="ECO:0007669"/>
    <property type="project" value="TreeGrafter"/>
</dbReference>
<dbReference type="SMART" id="SM00425">
    <property type="entry name" value="TBOX"/>
    <property type="match status" value="1"/>
</dbReference>
<dbReference type="InterPro" id="IPR008967">
    <property type="entry name" value="p53-like_TF_DNA-bd_sf"/>
</dbReference>
<evidence type="ECO:0000313" key="8">
    <source>
        <dbReference type="Proteomes" id="UP000008281"/>
    </source>
</evidence>
<dbReference type="CDD" id="cd00182">
    <property type="entry name" value="T-box"/>
    <property type="match status" value="1"/>
</dbReference>
<accession>E3N4I0</accession>
<sequence>MSSAIKSSIAVSMVDDVFWRQCYNLTNEIKLQYTRGLVSPSLSYKVSGLDPKKNYSMTVRFEQPDDKKWKWIKNQYQPCERPDNIECVSRTINHWKGQQKGSWWMKNNVDFNYIQLTSRTYQEDYPDMVSFSYLFQIRLQRCFKYIPVLNIFENEQLIHAARLEHTEFIAVHTINNRQLKDLKRHIRSLRRVGRCYVSNFNLNRFLQAPVPQSPLAIINKPKDFSIRNILANK</sequence>
<feature type="domain" description="T-box" evidence="6">
    <location>
        <begin position="13"/>
        <end position="183"/>
    </location>
</feature>
<evidence type="ECO:0000259" key="6">
    <source>
        <dbReference type="PROSITE" id="PS50252"/>
    </source>
</evidence>